<dbReference type="AlphaFoldDB" id="A0A2J6QK96"/>
<keyword evidence="3" id="KW-1185">Reference proteome</keyword>
<sequence length="290" mass="32570">MPSSSVDEGRARNPRSSNFIGPRKDAHPAKLPHTVDNLWRMITSPEIFSASLKEDIKMAFNWAEDVLDASGSGERPDFGFGTQANLIQEVTDQNTIACVSARIMKLSVEYFHAANWLTIESAASVNSSISTNYEDLSQELNVTEAPAPVTLESSSRYYTASEGTNRAHMTPRATFIDLHLYEVELKDITKCVSHIEEIFRNMLLQSNKPVQNIEESVRSIILQFSIGQWYNKERGGKSEMHKTNKLDDVKNTANAGEGKYGSRFALKARKPILLIAVRRCFERQRVNSLP</sequence>
<organism evidence="2 3">
    <name type="scientific">Hyaloscypha hepaticicola</name>
    <dbReference type="NCBI Taxonomy" id="2082293"/>
    <lineage>
        <taxon>Eukaryota</taxon>
        <taxon>Fungi</taxon>
        <taxon>Dikarya</taxon>
        <taxon>Ascomycota</taxon>
        <taxon>Pezizomycotina</taxon>
        <taxon>Leotiomycetes</taxon>
        <taxon>Helotiales</taxon>
        <taxon>Hyaloscyphaceae</taxon>
        <taxon>Hyaloscypha</taxon>
    </lineage>
</organism>
<reference evidence="2 3" key="1">
    <citation type="submission" date="2016-05" db="EMBL/GenBank/DDBJ databases">
        <title>A degradative enzymes factory behind the ericoid mycorrhizal symbiosis.</title>
        <authorList>
            <consortium name="DOE Joint Genome Institute"/>
            <person name="Martino E."/>
            <person name="Morin E."/>
            <person name="Grelet G."/>
            <person name="Kuo A."/>
            <person name="Kohler A."/>
            <person name="Daghino S."/>
            <person name="Barry K."/>
            <person name="Choi C."/>
            <person name="Cichocki N."/>
            <person name="Clum A."/>
            <person name="Copeland A."/>
            <person name="Hainaut M."/>
            <person name="Haridas S."/>
            <person name="Labutti K."/>
            <person name="Lindquist E."/>
            <person name="Lipzen A."/>
            <person name="Khouja H.-R."/>
            <person name="Murat C."/>
            <person name="Ohm R."/>
            <person name="Olson A."/>
            <person name="Spatafora J."/>
            <person name="Veneault-Fourrey C."/>
            <person name="Henrissat B."/>
            <person name="Grigoriev I."/>
            <person name="Martin F."/>
            <person name="Perotto S."/>
        </authorList>
    </citation>
    <scope>NUCLEOTIDE SEQUENCE [LARGE SCALE GENOMIC DNA]</scope>
    <source>
        <strain evidence="2 3">UAMH 7357</strain>
    </source>
</reference>
<evidence type="ECO:0000313" key="2">
    <source>
        <dbReference type="EMBL" id="PMD26679.1"/>
    </source>
</evidence>
<feature type="region of interest" description="Disordered" evidence="1">
    <location>
        <begin position="1"/>
        <end position="28"/>
    </location>
</feature>
<accession>A0A2J6QK96</accession>
<gene>
    <name evidence="2" type="ORF">NA56DRAFT_697914</name>
</gene>
<name>A0A2J6QK96_9HELO</name>
<dbReference type="Proteomes" id="UP000235672">
    <property type="component" value="Unassembled WGS sequence"/>
</dbReference>
<protein>
    <submittedName>
        <fullName evidence="2">Uncharacterized protein</fullName>
    </submittedName>
</protein>
<proteinExistence type="predicted"/>
<evidence type="ECO:0000256" key="1">
    <source>
        <dbReference type="SAM" id="MobiDB-lite"/>
    </source>
</evidence>
<evidence type="ECO:0000313" key="3">
    <source>
        <dbReference type="Proteomes" id="UP000235672"/>
    </source>
</evidence>
<dbReference type="EMBL" id="KZ613467">
    <property type="protein sequence ID" value="PMD26679.1"/>
    <property type="molecule type" value="Genomic_DNA"/>
</dbReference>